<protein>
    <submittedName>
        <fullName evidence="4">Predicted protein</fullName>
    </submittedName>
</protein>
<dbReference type="EMBL" id="GG738874">
    <property type="protein sequence ID" value="EFC43274.1"/>
    <property type="molecule type" value="Genomic_DNA"/>
</dbReference>
<dbReference type="Proteomes" id="UP000006671">
    <property type="component" value="Unassembled WGS sequence"/>
</dbReference>
<dbReference type="eggNOG" id="KOG1205">
    <property type="taxonomic scope" value="Eukaryota"/>
</dbReference>
<dbReference type="InterPro" id="IPR002347">
    <property type="entry name" value="SDR_fam"/>
</dbReference>
<comment type="similarity">
    <text evidence="1 3">Belongs to the short-chain dehydrogenases/reductases (SDR) family.</text>
</comment>
<accession>D2VII9</accession>
<dbReference type="PANTHER" id="PTHR43115:SF4">
    <property type="entry name" value="DEHYDROGENASE_REDUCTASE SDR FAMILY MEMBER 11"/>
    <property type="match status" value="1"/>
</dbReference>
<dbReference type="Pfam" id="PF00106">
    <property type="entry name" value="adh_short"/>
    <property type="match status" value="1"/>
</dbReference>
<evidence type="ECO:0000256" key="3">
    <source>
        <dbReference type="RuleBase" id="RU000363"/>
    </source>
</evidence>
<dbReference type="GeneID" id="8852156"/>
<evidence type="ECO:0000313" key="4">
    <source>
        <dbReference type="EMBL" id="EFC43274.1"/>
    </source>
</evidence>
<organism evidence="5">
    <name type="scientific">Naegleria gruberi</name>
    <name type="common">Amoeba</name>
    <dbReference type="NCBI Taxonomy" id="5762"/>
    <lineage>
        <taxon>Eukaryota</taxon>
        <taxon>Discoba</taxon>
        <taxon>Heterolobosea</taxon>
        <taxon>Tetramitia</taxon>
        <taxon>Eutetramitia</taxon>
        <taxon>Vahlkampfiidae</taxon>
        <taxon>Naegleria</taxon>
    </lineage>
</organism>
<dbReference type="PANTHER" id="PTHR43115">
    <property type="entry name" value="DEHYDROGENASE/REDUCTASE SDR FAMILY MEMBER 11"/>
    <property type="match status" value="1"/>
</dbReference>
<evidence type="ECO:0000313" key="5">
    <source>
        <dbReference type="Proteomes" id="UP000006671"/>
    </source>
</evidence>
<sequence>MSSNNNQSKLVVITGASSGIGATTAVEFAAKGYKLLLLARRLDRLEQLVKDSSNSLSFENTVIHQCDIIQVDQIKEGIEKAKKQFNISSVDCLINNAGVMLLQPLLTQPLSDQNQMFDTNVKGLLNASHAVLKEMVENKQGTIINISSIAGTKSFPSAAAYCGTKHAVHAISETLRSEVAGSKVRVVIVSPGFTESELLGHNEKENSEGFEAMVNSWEMGALKSKDIADAILYAYEAPKHVCVREIKLAPTEQTV</sequence>
<dbReference type="InterPro" id="IPR036291">
    <property type="entry name" value="NAD(P)-bd_dom_sf"/>
</dbReference>
<dbReference type="AlphaFoldDB" id="D2VII9"/>
<dbReference type="PRINTS" id="PR00081">
    <property type="entry name" value="GDHRDH"/>
</dbReference>
<dbReference type="KEGG" id="ngr:NAEGRDRAFT_34412"/>
<proteinExistence type="inferred from homology"/>
<dbReference type="SUPFAM" id="SSF51735">
    <property type="entry name" value="NAD(P)-binding Rossmann-fold domains"/>
    <property type="match status" value="1"/>
</dbReference>
<dbReference type="PRINTS" id="PR00080">
    <property type="entry name" value="SDRFAMILY"/>
</dbReference>
<dbReference type="VEuPathDB" id="AmoebaDB:NAEGRDRAFT_34412"/>
<keyword evidence="2" id="KW-0560">Oxidoreductase</keyword>
<dbReference type="Gene3D" id="3.40.50.720">
    <property type="entry name" value="NAD(P)-binding Rossmann-like Domain"/>
    <property type="match status" value="1"/>
</dbReference>
<name>D2VII9_NAEGR</name>
<keyword evidence="5" id="KW-1185">Reference proteome</keyword>
<dbReference type="RefSeq" id="XP_002676018.1">
    <property type="nucleotide sequence ID" value="XM_002675972.1"/>
</dbReference>
<dbReference type="InParanoid" id="D2VII9"/>
<dbReference type="FunFam" id="3.40.50.720:FF:000047">
    <property type="entry name" value="NADP-dependent L-serine/L-allo-threonine dehydrogenase"/>
    <property type="match status" value="1"/>
</dbReference>
<dbReference type="PROSITE" id="PS00061">
    <property type="entry name" value="ADH_SHORT"/>
    <property type="match status" value="1"/>
</dbReference>
<evidence type="ECO:0000256" key="2">
    <source>
        <dbReference type="ARBA" id="ARBA00023002"/>
    </source>
</evidence>
<dbReference type="OMA" id="HFYVKDM"/>
<evidence type="ECO:0000256" key="1">
    <source>
        <dbReference type="ARBA" id="ARBA00006484"/>
    </source>
</evidence>
<dbReference type="InterPro" id="IPR020904">
    <property type="entry name" value="Sc_DH/Rdtase_CS"/>
</dbReference>
<reference evidence="4 5" key="1">
    <citation type="journal article" date="2010" name="Cell">
        <title>The genome of Naegleria gruberi illuminates early eukaryotic versatility.</title>
        <authorList>
            <person name="Fritz-Laylin L.K."/>
            <person name="Prochnik S.E."/>
            <person name="Ginger M.L."/>
            <person name="Dacks J.B."/>
            <person name="Carpenter M.L."/>
            <person name="Field M.C."/>
            <person name="Kuo A."/>
            <person name="Paredez A."/>
            <person name="Chapman J."/>
            <person name="Pham J."/>
            <person name="Shu S."/>
            <person name="Neupane R."/>
            <person name="Cipriano M."/>
            <person name="Mancuso J."/>
            <person name="Tu H."/>
            <person name="Salamov A."/>
            <person name="Lindquist E."/>
            <person name="Shapiro H."/>
            <person name="Lucas S."/>
            <person name="Grigoriev I.V."/>
            <person name="Cande W.Z."/>
            <person name="Fulton C."/>
            <person name="Rokhsar D.S."/>
            <person name="Dawson S.C."/>
        </authorList>
    </citation>
    <scope>NUCLEOTIDE SEQUENCE [LARGE SCALE GENOMIC DNA]</scope>
    <source>
        <strain evidence="4 5">NEG-M</strain>
    </source>
</reference>
<dbReference type="STRING" id="5762.D2VII9"/>
<gene>
    <name evidence="4" type="ORF">NAEGRDRAFT_34412</name>
</gene>
<dbReference type="GO" id="GO:0016616">
    <property type="term" value="F:oxidoreductase activity, acting on the CH-OH group of donors, NAD or NADP as acceptor"/>
    <property type="evidence" value="ECO:0007669"/>
    <property type="project" value="UniProtKB-ARBA"/>
</dbReference>
<dbReference type="FunCoup" id="D2VII9">
    <property type="interactions" value="35"/>
</dbReference>
<dbReference type="OrthoDB" id="1933717at2759"/>